<dbReference type="EMBL" id="JXTC01000406">
    <property type="protein sequence ID" value="PON56656.1"/>
    <property type="molecule type" value="Genomic_DNA"/>
</dbReference>
<keyword evidence="2" id="KW-1185">Reference proteome</keyword>
<dbReference type="AlphaFoldDB" id="A0A2P5C6F9"/>
<evidence type="ECO:0000313" key="2">
    <source>
        <dbReference type="Proteomes" id="UP000237000"/>
    </source>
</evidence>
<reference evidence="2" key="1">
    <citation type="submission" date="2016-06" db="EMBL/GenBank/DDBJ databases">
        <title>Parallel loss of symbiosis genes in relatives of nitrogen-fixing non-legume Parasponia.</title>
        <authorList>
            <person name="Van Velzen R."/>
            <person name="Holmer R."/>
            <person name="Bu F."/>
            <person name="Rutten L."/>
            <person name="Van Zeijl A."/>
            <person name="Liu W."/>
            <person name="Santuari L."/>
            <person name="Cao Q."/>
            <person name="Sharma T."/>
            <person name="Shen D."/>
            <person name="Roswanjaya Y."/>
            <person name="Wardhani T."/>
            <person name="Kalhor M.S."/>
            <person name="Jansen J."/>
            <person name="Van den Hoogen J."/>
            <person name="Gungor B."/>
            <person name="Hartog M."/>
            <person name="Hontelez J."/>
            <person name="Verver J."/>
            <person name="Yang W.-C."/>
            <person name="Schijlen E."/>
            <person name="Repin R."/>
            <person name="Schilthuizen M."/>
            <person name="Schranz E."/>
            <person name="Heidstra R."/>
            <person name="Miyata K."/>
            <person name="Fedorova E."/>
            <person name="Kohlen W."/>
            <person name="Bisseling T."/>
            <person name="Smit S."/>
            <person name="Geurts R."/>
        </authorList>
    </citation>
    <scope>NUCLEOTIDE SEQUENCE [LARGE SCALE GENOMIC DNA]</scope>
    <source>
        <strain evidence="2">cv. RG33-2</strain>
    </source>
</reference>
<name>A0A2P5C6F9_TREOI</name>
<proteinExistence type="predicted"/>
<sequence length="100" mass="11150">LETSEDQSMAGFPTLFEIRRNPNTASKLFDHIASLDEQLVTLQNKAKAEIALYQSHIAALQTYIENTSKYIADIEGFIGNKMAKLEANLISTQNNLQAAY</sequence>
<dbReference type="Proteomes" id="UP000237000">
    <property type="component" value="Unassembled WGS sequence"/>
</dbReference>
<accession>A0A2P5C6F9</accession>
<evidence type="ECO:0000313" key="1">
    <source>
        <dbReference type="EMBL" id="PON56656.1"/>
    </source>
</evidence>
<comment type="caution">
    <text evidence="1">The sequence shown here is derived from an EMBL/GenBank/DDBJ whole genome shotgun (WGS) entry which is preliminary data.</text>
</comment>
<protein>
    <submittedName>
        <fullName evidence="1">Uncharacterized protein</fullName>
    </submittedName>
</protein>
<organism evidence="1 2">
    <name type="scientific">Trema orientale</name>
    <name type="common">Charcoal tree</name>
    <name type="synonym">Celtis orientalis</name>
    <dbReference type="NCBI Taxonomy" id="63057"/>
    <lineage>
        <taxon>Eukaryota</taxon>
        <taxon>Viridiplantae</taxon>
        <taxon>Streptophyta</taxon>
        <taxon>Embryophyta</taxon>
        <taxon>Tracheophyta</taxon>
        <taxon>Spermatophyta</taxon>
        <taxon>Magnoliopsida</taxon>
        <taxon>eudicotyledons</taxon>
        <taxon>Gunneridae</taxon>
        <taxon>Pentapetalae</taxon>
        <taxon>rosids</taxon>
        <taxon>fabids</taxon>
        <taxon>Rosales</taxon>
        <taxon>Cannabaceae</taxon>
        <taxon>Trema</taxon>
    </lineage>
</organism>
<dbReference type="InParanoid" id="A0A2P5C6F9"/>
<feature type="non-terminal residue" evidence="1">
    <location>
        <position position="1"/>
    </location>
</feature>
<gene>
    <name evidence="1" type="ORF">TorRG33x02_295870</name>
</gene>